<dbReference type="Proteomes" id="UP001549146">
    <property type="component" value="Unassembled WGS sequence"/>
</dbReference>
<evidence type="ECO:0000256" key="1">
    <source>
        <dbReference type="ARBA" id="ARBA00005054"/>
    </source>
</evidence>
<accession>A0ABV2LTF6</accession>
<name>A0ABV2LTF6_9FLAO</name>
<dbReference type="Pfam" id="PF00551">
    <property type="entry name" value="Formyl_trans_N"/>
    <property type="match status" value="1"/>
</dbReference>
<evidence type="ECO:0000256" key="3">
    <source>
        <dbReference type="ARBA" id="ARBA00022679"/>
    </source>
</evidence>
<dbReference type="InterPro" id="IPR002376">
    <property type="entry name" value="Formyl_transf_N"/>
</dbReference>
<dbReference type="InterPro" id="IPR036477">
    <property type="entry name" value="Formyl_transf_N_sf"/>
</dbReference>
<proteinExistence type="predicted"/>
<feature type="domain" description="Formyl transferase N-terminal" evidence="5">
    <location>
        <begin position="99"/>
        <end position="209"/>
    </location>
</feature>
<sequence>MNPKPLRVVCLFGTGIIFDKTLSILLENKVDVVGVVNANKHQKGIDFSYLKIAAKKYGYWTVFLQIIGRIYYKFLHQKKDREIFNQIYNEEEIQSVLQTYKGEIHQTEEYSSPETIRFIQSLQPDLLVVHTGYWVGKKVRKLVNDRVIGGHPGITPDYRGVHSPFWAIYNDEREKVGYTVFWLDSGVDTGDILHQSTIPIQKGDSYFTLSWKGMIGIAKNQARIIKEMENGIEPEARKVGNVDESTNYNHPTIFQYLKYRKKQKEVR</sequence>
<dbReference type="EC" id="2.1.2.2" evidence="2"/>
<keyword evidence="7" id="KW-1185">Reference proteome</keyword>
<protein>
    <recommendedName>
        <fullName evidence="2">phosphoribosylglycinamide formyltransferase 1</fullName>
        <ecNumber evidence="2">2.1.2.2</ecNumber>
    </recommendedName>
</protein>
<gene>
    <name evidence="6" type="ORF">ABID46_001435</name>
</gene>
<reference evidence="6 7" key="1">
    <citation type="submission" date="2024-06" db="EMBL/GenBank/DDBJ databases">
        <title>Genomic Encyclopedia of Type Strains, Phase IV (KMG-IV): sequencing the most valuable type-strain genomes for metagenomic binning, comparative biology and taxonomic classification.</title>
        <authorList>
            <person name="Goeker M."/>
        </authorList>
    </citation>
    <scope>NUCLEOTIDE SEQUENCE [LARGE SCALE GENOMIC DNA]</scope>
    <source>
        <strain evidence="6 7">DSM 29388</strain>
    </source>
</reference>
<comment type="caution">
    <text evidence="6">The sequence shown here is derived from an EMBL/GenBank/DDBJ whole genome shotgun (WGS) entry which is preliminary data.</text>
</comment>
<dbReference type="PANTHER" id="PTHR43369">
    <property type="entry name" value="PHOSPHORIBOSYLGLYCINAMIDE FORMYLTRANSFERASE"/>
    <property type="match status" value="1"/>
</dbReference>
<dbReference type="RefSeq" id="WP_354508503.1">
    <property type="nucleotide sequence ID" value="NZ_JBEPMO010000006.1"/>
</dbReference>
<dbReference type="CDD" id="cd08653">
    <property type="entry name" value="FMT_core_like_3"/>
    <property type="match status" value="1"/>
</dbReference>
<comment type="pathway">
    <text evidence="1">Purine metabolism; IMP biosynthesis via de novo pathway; N(2)-formyl-N(1)-(5-phospho-D-ribosyl)glycinamide from N(1)-(5-phospho-D-ribosyl)glycinamide (10-formyl THF route): step 1/1.</text>
</comment>
<keyword evidence="4" id="KW-0658">Purine biosynthesis</keyword>
<evidence type="ECO:0000313" key="7">
    <source>
        <dbReference type="Proteomes" id="UP001549146"/>
    </source>
</evidence>
<evidence type="ECO:0000256" key="2">
    <source>
        <dbReference type="ARBA" id="ARBA00012254"/>
    </source>
</evidence>
<keyword evidence="3" id="KW-0808">Transferase</keyword>
<dbReference type="EMBL" id="JBEPMO010000006">
    <property type="protein sequence ID" value="MET3731854.1"/>
    <property type="molecule type" value="Genomic_DNA"/>
</dbReference>
<dbReference type="Gene3D" id="3.40.50.170">
    <property type="entry name" value="Formyl transferase, N-terminal domain"/>
    <property type="match status" value="1"/>
</dbReference>
<evidence type="ECO:0000313" key="6">
    <source>
        <dbReference type="EMBL" id="MET3731854.1"/>
    </source>
</evidence>
<dbReference type="SUPFAM" id="SSF53328">
    <property type="entry name" value="Formyltransferase"/>
    <property type="match status" value="1"/>
</dbReference>
<evidence type="ECO:0000259" key="5">
    <source>
        <dbReference type="Pfam" id="PF00551"/>
    </source>
</evidence>
<organism evidence="6 7">
    <name type="scientific">Moheibacter stercoris</name>
    <dbReference type="NCBI Taxonomy" id="1628251"/>
    <lineage>
        <taxon>Bacteria</taxon>
        <taxon>Pseudomonadati</taxon>
        <taxon>Bacteroidota</taxon>
        <taxon>Flavobacteriia</taxon>
        <taxon>Flavobacteriales</taxon>
        <taxon>Weeksellaceae</taxon>
        <taxon>Moheibacter</taxon>
    </lineage>
</organism>
<dbReference type="PANTHER" id="PTHR43369:SF2">
    <property type="entry name" value="PHOSPHORIBOSYLGLYCINAMIDE FORMYLTRANSFERASE"/>
    <property type="match status" value="1"/>
</dbReference>
<evidence type="ECO:0000256" key="4">
    <source>
        <dbReference type="ARBA" id="ARBA00022755"/>
    </source>
</evidence>